<dbReference type="AlphaFoldDB" id="A0A9X4JCQ2"/>
<keyword evidence="1" id="KW-1133">Transmembrane helix</keyword>
<name>A0A9X4JCQ2_ACTEU</name>
<evidence type="ECO:0000313" key="2">
    <source>
        <dbReference type="EMBL" id="MDE8035216.1"/>
    </source>
</evidence>
<sequence length="152" mass="18148">MTQEDAISRIRIISTDMVHCEFEAKPVYIYDIHLSYKEYTEMLLSEKKILRNWILQIWQYILYFLILTYKSAIISLEMIILMIIYAFITTEPVKATNFNEIILTIRTLIIPLSVLSCCILLFLNPNLRHPKNIFRNEVIKKLYKKAQENNNR</sequence>
<reference evidence="2" key="2">
    <citation type="journal article" date="2023" name="Pathogens">
        <title>Pathological Features and Genomic Characterization of an Actinobacillus equuli subsp. equuli Bearing Unique Virulence-Associated Genes from an Adult Horse with Pleuropneumonia.</title>
        <authorList>
            <person name="Kamali M."/>
            <person name="Carossino M."/>
            <person name="Del Piero F."/>
            <person name="Peak L."/>
            <person name="Mitchell M.S."/>
            <person name="Willette J."/>
            <person name="Baker R."/>
            <person name="Li F."/>
            <person name="Kenez A."/>
            <person name="Balasuriya U.B.R."/>
            <person name="Go Y.Y."/>
        </authorList>
    </citation>
    <scope>NUCLEOTIDE SEQUENCE</scope>
    <source>
        <strain evidence="2">4524</strain>
    </source>
</reference>
<accession>A0A9X4JCQ2</accession>
<evidence type="ECO:0000313" key="3">
    <source>
        <dbReference type="Proteomes" id="UP001142444"/>
    </source>
</evidence>
<gene>
    <name evidence="2" type="ORF">OQ257_08570</name>
</gene>
<proteinExistence type="predicted"/>
<dbReference type="Proteomes" id="UP001142444">
    <property type="component" value="Unassembled WGS sequence"/>
</dbReference>
<reference evidence="2" key="1">
    <citation type="submission" date="2022-11" db="EMBL/GenBank/DDBJ databases">
        <authorList>
            <person name="Kamali M."/>
            <person name="Peak L."/>
            <person name="Go Y.Y."/>
            <person name="Balasuriya U.B.R."/>
            <person name="Carossino M."/>
        </authorList>
    </citation>
    <scope>NUCLEOTIDE SEQUENCE</scope>
    <source>
        <strain evidence="2">4524</strain>
    </source>
</reference>
<feature type="transmembrane region" description="Helical" evidence="1">
    <location>
        <begin position="60"/>
        <end position="89"/>
    </location>
</feature>
<keyword evidence="3" id="KW-1185">Reference proteome</keyword>
<feature type="transmembrane region" description="Helical" evidence="1">
    <location>
        <begin position="101"/>
        <end position="123"/>
    </location>
</feature>
<dbReference type="EMBL" id="JAPHVQ010000008">
    <property type="protein sequence ID" value="MDE8035216.1"/>
    <property type="molecule type" value="Genomic_DNA"/>
</dbReference>
<comment type="caution">
    <text evidence="2">The sequence shown here is derived from an EMBL/GenBank/DDBJ whole genome shotgun (WGS) entry which is preliminary data.</text>
</comment>
<keyword evidence="1" id="KW-0812">Transmembrane</keyword>
<evidence type="ECO:0000256" key="1">
    <source>
        <dbReference type="SAM" id="Phobius"/>
    </source>
</evidence>
<protein>
    <submittedName>
        <fullName evidence="2">Uncharacterized protein</fullName>
    </submittedName>
</protein>
<organism evidence="2 3">
    <name type="scientific">Actinobacillus equuli subsp. equuli</name>
    <dbReference type="NCBI Taxonomy" id="202947"/>
    <lineage>
        <taxon>Bacteria</taxon>
        <taxon>Pseudomonadati</taxon>
        <taxon>Pseudomonadota</taxon>
        <taxon>Gammaproteobacteria</taxon>
        <taxon>Pasteurellales</taxon>
        <taxon>Pasteurellaceae</taxon>
        <taxon>Actinobacillus</taxon>
    </lineage>
</organism>
<keyword evidence="1" id="KW-0472">Membrane</keyword>
<dbReference type="RefSeq" id="WP_275218164.1">
    <property type="nucleotide sequence ID" value="NZ_JAPHVQ010000008.1"/>
</dbReference>